<protein>
    <submittedName>
        <fullName evidence="3">Uncharacterized protein</fullName>
    </submittedName>
</protein>
<evidence type="ECO:0000256" key="1">
    <source>
        <dbReference type="SAM" id="Coils"/>
    </source>
</evidence>
<keyword evidence="1" id="KW-0175">Coiled coil</keyword>
<comment type="caution">
    <text evidence="3">The sequence shown here is derived from an EMBL/GenBank/DDBJ whole genome shotgun (WGS) entry which is preliminary data.</text>
</comment>
<keyword evidence="4" id="KW-1185">Reference proteome</keyword>
<proteinExistence type="predicted"/>
<accession>A0A8K0USG4</accession>
<dbReference type="Proteomes" id="UP000813824">
    <property type="component" value="Unassembled WGS sequence"/>
</dbReference>
<organism evidence="3 4">
    <name type="scientific">Cristinia sonorae</name>
    <dbReference type="NCBI Taxonomy" id="1940300"/>
    <lineage>
        <taxon>Eukaryota</taxon>
        <taxon>Fungi</taxon>
        <taxon>Dikarya</taxon>
        <taxon>Basidiomycota</taxon>
        <taxon>Agaricomycotina</taxon>
        <taxon>Agaricomycetes</taxon>
        <taxon>Agaricomycetidae</taxon>
        <taxon>Agaricales</taxon>
        <taxon>Pleurotineae</taxon>
        <taxon>Stephanosporaceae</taxon>
        <taxon>Cristinia</taxon>
    </lineage>
</organism>
<gene>
    <name evidence="3" type="ORF">BXZ70DRAFT_1019379</name>
</gene>
<evidence type="ECO:0000256" key="2">
    <source>
        <dbReference type="SAM" id="MobiDB-lite"/>
    </source>
</evidence>
<dbReference type="EMBL" id="JAEVFJ010000012">
    <property type="protein sequence ID" value="KAH8101587.1"/>
    <property type="molecule type" value="Genomic_DNA"/>
</dbReference>
<feature type="region of interest" description="Disordered" evidence="2">
    <location>
        <begin position="521"/>
        <end position="542"/>
    </location>
</feature>
<feature type="coiled-coil region" evidence="1">
    <location>
        <begin position="125"/>
        <end position="159"/>
    </location>
</feature>
<reference evidence="3" key="1">
    <citation type="journal article" date="2021" name="New Phytol.">
        <title>Evolutionary innovations through gain and loss of genes in the ectomycorrhizal Boletales.</title>
        <authorList>
            <person name="Wu G."/>
            <person name="Miyauchi S."/>
            <person name="Morin E."/>
            <person name="Kuo A."/>
            <person name="Drula E."/>
            <person name="Varga T."/>
            <person name="Kohler A."/>
            <person name="Feng B."/>
            <person name="Cao Y."/>
            <person name="Lipzen A."/>
            <person name="Daum C."/>
            <person name="Hundley H."/>
            <person name="Pangilinan J."/>
            <person name="Johnson J."/>
            <person name="Barry K."/>
            <person name="LaButti K."/>
            <person name="Ng V."/>
            <person name="Ahrendt S."/>
            <person name="Min B."/>
            <person name="Choi I.G."/>
            <person name="Park H."/>
            <person name="Plett J.M."/>
            <person name="Magnuson J."/>
            <person name="Spatafora J.W."/>
            <person name="Nagy L.G."/>
            <person name="Henrissat B."/>
            <person name="Grigoriev I.V."/>
            <person name="Yang Z.L."/>
            <person name="Xu J."/>
            <person name="Martin F.M."/>
        </authorList>
    </citation>
    <scope>NUCLEOTIDE SEQUENCE</scope>
    <source>
        <strain evidence="3">KKN 215</strain>
    </source>
</reference>
<evidence type="ECO:0000313" key="3">
    <source>
        <dbReference type="EMBL" id="KAH8101587.1"/>
    </source>
</evidence>
<feature type="region of interest" description="Disordered" evidence="2">
    <location>
        <begin position="166"/>
        <end position="192"/>
    </location>
</feature>
<evidence type="ECO:0000313" key="4">
    <source>
        <dbReference type="Proteomes" id="UP000813824"/>
    </source>
</evidence>
<sequence length="573" mass="62366">MPVGGLETRAVTGLSRGKARASSQGAFHFVEIGTISEFKQTMVLAMMDTNTDLSKALRVAVVECSVVGATSCCVHMEAPCILFRPSLSSGISQRIKALTVEYYLSSYVLDLRAKFVPRETAVAEYELWRHRALELEQKLQAVEERYQSEHVELAALQVKLSSTVNNDTKAKGQKKAAQKKSEVPAPTKEPFSSTFNHHSLAAFNVPPLSEGLSVLASLQNLEVLIGHLHDHKHKLPDDAFNLAWRRALDALAALLPSVLLHDRRAATNLDALSRLLPQVATLVLPILAREPRRKSQPAPTLSAESALDHFLGYLTTQTLTPLIQSFPPLSNAFYSAVLLAPRSNVNAKAPPGRPATSSETFDIRPPVSSLIQLLMQSVLGAAKSSESAQLATTIAHMVDFLTLKCIHELDRLYPDPDPRSCTAPSSILSTTTTGAPSCVHSSTPPPIINVSQVSSTALVSKLARKDALWYICSTLHAVLDVSMALDGHETYRERGALLQDPIYTALSELLRRTCRPVGYHTTKGAGEETLRAGSPQENVGDRCGGGVEEEALMDDAEREMMLAVVEKYWLKVA</sequence>
<name>A0A8K0USG4_9AGAR</name>
<dbReference type="AlphaFoldDB" id="A0A8K0USG4"/>
<dbReference type="OrthoDB" id="2684605at2759"/>